<name>A0A226EA95_FOLCA</name>
<dbReference type="PROSITE" id="PS50994">
    <property type="entry name" value="INTEGRASE"/>
    <property type="match status" value="1"/>
</dbReference>
<accession>A0A226EA95</accession>
<dbReference type="AlphaFoldDB" id="A0A226EA95"/>
<dbReference type="OMA" id="WILAARY"/>
<evidence type="ECO:0000259" key="1">
    <source>
        <dbReference type="PROSITE" id="PS50994"/>
    </source>
</evidence>
<dbReference type="EMBL" id="LNIX01000005">
    <property type="protein sequence ID" value="OXA54552.1"/>
    <property type="molecule type" value="Genomic_DNA"/>
</dbReference>
<organism evidence="2 3">
    <name type="scientific">Folsomia candida</name>
    <name type="common">Springtail</name>
    <dbReference type="NCBI Taxonomy" id="158441"/>
    <lineage>
        <taxon>Eukaryota</taxon>
        <taxon>Metazoa</taxon>
        <taxon>Ecdysozoa</taxon>
        <taxon>Arthropoda</taxon>
        <taxon>Hexapoda</taxon>
        <taxon>Collembola</taxon>
        <taxon>Entomobryomorpha</taxon>
        <taxon>Isotomoidea</taxon>
        <taxon>Isotomidae</taxon>
        <taxon>Proisotominae</taxon>
        <taxon>Folsomia</taxon>
    </lineage>
</organism>
<dbReference type="OrthoDB" id="5984724at2759"/>
<sequence length="338" mass="38666">MSIIHRQFWIIRAKDVIRQFVKKCVTCARHKPVTLQPMMGDLPSFRVTPSRPFQKTGVDYAGPFLIKPIQPRSTTTIKAYLALFICCCTRAVHLEIVSSLSTDAFLAALWRFVSRRGLPSDMYSDCGTNFVGADRELKEMLTLVLSAKHNQTIADQISTRGILWHFSVPASLHFGGLWEAGVKSVKFHLKRVIGSQRLTFEELTTTSARIEAILNSRPLCPESSDPSDLTTLTPGHFLIGTALTSIPEPHLQDLQISRLSRWQLLQRITQDFWKRWSSEYLTRMQQRPKWIYGDHKISIGDLVLIKHENLSPMQWQLGRITQLHPGPDFRCEDSNRRT</sequence>
<evidence type="ECO:0000313" key="3">
    <source>
        <dbReference type="Proteomes" id="UP000198287"/>
    </source>
</evidence>
<dbReference type="Gene3D" id="3.30.420.10">
    <property type="entry name" value="Ribonuclease H-like superfamily/Ribonuclease H"/>
    <property type="match status" value="1"/>
</dbReference>
<dbReference type="InterPro" id="IPR040676">
    <property type="entry name" value="DUF5641"/>
</dbReference>
<dbReference type="PANTHER" id="PTHR47331">
    <property type="entry name" value="PHD-TYPE DOMAIN-CONTAINING PROTEIN"/>
    <property type="match status" value="1"/>
</dbReference>
<proteinExistence type="predicted"/>
<dbReference type="SUPFAM" id="SSF53098">
    <property type="entry name" value="Ribonuclease H-like"/>
    <property type="match status" value="1"/>
</dbReference>
<evidence type="ECO:0000313" key="2">
    <source>
        <dbReference type="EMBL" id="OXA54552.1"/>
    </source>
</evidence>
<dbReference type="InterPro" id="IPR012337">
    <property type="entry name" value="RNaseH-like_sf"/>
</dbReference>
<keyword evidence="3" id="KW-1185">Reference proteome</keyword>
<dbReference type="GO" id="GO:0015074">
    <property type="term" value="P:DNA integration"/>
    <property type="evidence" value="ECO:0007669"/>
    <property type="project" value="InterPro"/>
</dbReference>
<dbReference type="Proteomes" id="UP000198287">
    <property type="component" value="Unassembled WGS sequence"/>
</dbReference>
<dbReference type="GO" id="GO:0003676">
    <property type="term" value="F:nucleic acid binding"/>
    <property type="evidence" value="ECO:0007669"/>
    <property type="project" value="InterPro"/>
</dbReference>
<reference evidence="2 3" key="1">
    <citation type="submission" date="2015-12" db="EMBL/GenBank/DDBJ databases">
        <title>The genome of Folsomia candida.</title>
        <authorList>
            <person name="Faddeeva A."/>
            <person name="Derks M.F."/>
            <person name="Anvar Y."/>
            <person name="Smit S."/>
            <person name="Van Straalen N."/>
            <person name="Roelofs D."/>
        </authorList>
    </citation>
    <scope>NUCLEOTIDE SEQUENCE [LARGE SCALE GENOMIC DNA]</scope>
    <source>
        <strain evidence="2 3">VU population</strain>
        <tissue evidence="2">Whole body</tissue>
    </source>
</reference>
<dbReference type="STRING" id="158441.A0A226EA95"/>
<gene>
    <name evidence="2" type="ORF">Fcan01_10418</name>
</gene>
<protein>
    <submittedName>
        <fullName evidence="2">Pro-Pol polyprotein</fullName>
    </submittedName>
</protein>
<dbReference type="InterPro" id="IPR001584">
    <property type="entry name" value="Integrase_cat-core"/>
</dbReference>
<comment type="caution">
    <text evidence="2">The sequence shown here is derived from an EMBL/GenBank/DDBJ whole genome shotgun (WGS) entry which is preliminary data.</text>
</comment>
<dbReference type="InterPro" id="IPR036397">
    <property type="entry name" value="RNaseH_sf"/>
</dbReference>
<feature type="domain" description="Integrase catalytic" evidence="1">
    <location>
        <begin position="48"/>
        <end position="242"/>
    </location>
</feature>
<dbReference type="Pfam" id="PF18701">
    <property type="entry name" value="DUF5641"/>
    <property type="match status" value="1"/>
</dbReference>